<comment type="caution">
    <text evidence="2">The sequence shown here is derived from an EMBL/GenBank/DDBJ whole genome shotgun (WGS) entry which is preliminary data.</text>
</comment>
<reference evidence="2" key="1">
    <citation type="journal article" date="2023" name="Mol. Phylogenet. Evol.">
        <title>Genome-scale phylogeny and comparative genomics of the fungal order Sordariales.</title>
        <authorList>
            <person name="Hensen N."/>
            <person name="Bonometti L."/>
            <person name="Westerberg I."/>
            <person name="Brannstrom I.O."/>
            <person name="Guillou S."/>
            <person name="Cros-Aarteil S."/>
            <person name="Calhoun S."/>
            <person name="Haridas S."/>
            <person name="Kuo A."/>
            <person name="Mondo S."/>
            <person name="Pangilinan J."/>
            <person name="Riley R."/>
            <person name="LaButti K."/>
            <person name="Andreopoulos B."/>
            <person name="Lipzen A."/>
            <person name="Chen C."/>
            <person name="Yan M."/>
            <person name="Daum C."/>
            <person name="Ng V."/>
            <person name="Clum A."/>
            <person name="Steindorff A."/>
            <person name="Ohm R.A."/>
            <person name="Martin F."/>
            <person name="Silar P."/>
            <person name="Natvig D.O."/>
            <person name="Lalanne C."/>
            <person name="Gautier V."/>
            <person name="Ament-Velasquez S.L."/>
            <person name="Kruys A."/>
            <person name="Hutchinson M.I."/>
            <person name="Powell A.J."/>
            <person name="Barry K."/>
            <person name="Miller A.N."/>
            <person name="Grigoriev I.V."/>
            <person name="Debuchy R."/>
            <person name="Gladieux P."/>
            <person name="Hiltunen Thoren M."/>
            <person name="Johannesson H."/>
        </authorList>
    </citation>
    <scope>NUCLEOTIDE SEQUENCE</scope>
    <source>
        <strain evidence="2">PSN309</strain>
    </source>
</reference>
<feature type="compositionally biased region" description="Basic and acidic residues" evidence="1">
    <location>
        <begin position="467"/>
        <end position="487"/>
    </location>
</feature>
<proteinExistence type="predicted"/>
<protein>
    <submittedName>
        <fullName evidence="2">Uncharacterized protein</fullName>
    </submittedName>
</protein>
<feature type="compositionally biased region" description="Polar residues" evidence="1">
    <location>
        <begin position="694"/>
        <end position="706"/>
    </location>
</feature>
<dbReference type="PANTHER" id="PTHR39596:SF3">
    <property type="entry name" value="HETEROKARYON INCOMPATIBILITY DOMAIN-CONTAINING PROTEIN"/>
    <property type="match status" value="1"/>
</dbReference>
<evidence type="ECO:0000313" key="2">
    <source>
        <dbReference type="EMBL" id="KAK4187510.1"/>
    </source>
</evidence>
<feature type="compositionally biased region" description="Polar residues" evidence="1">
    <location>
        <begin position="673"/>
        <end position="685"/>
    </location>
</feature>
<feature type="region of interest" description="Disordered" evidence="1">
    <location>
        <begin position="1071"/>
        <end position="1108"/>
    </location>
</feature>
<feature type="region of interest" description="Disordered" evidence="1">
    <location>
        <begin position="1155"/>
        <end position="1193"/>
    </location>
</feature>
<dbReference type="EMBL" id="MU864401">
    <property type="protein sequence ID" value="KAK4187510.1"/>
    <property type="molecule type" value="Genomic_DNA"/>
</dbReference>
<keyword evidence="3" id="KW-1185">Reference proteome</keyword>
<dbReference type="AlphaFoldDB" id="A0AAN7AJ38"/>
<gene>
    <name evidence="2" type="ORF">QBC35DRAFT_474423</name>
</gene>
<evidence type="ECO:0000313" key="3">
    <source>
        <dbReference type="Proteomes" id="UP001302126"/>
    </source>
</evidence>
<sequence length="1193" mass="132253">MSVPDSRDITTYLSQAQRYTGLISMSPAQSAQEVEEFYQTWLFFGFLSLGLGLRTEKEVEGLYEVCVLPAAETDNDSTGREIAKGKEGTFPQNRVVEIKQALEVIVTMLSFLPPETENFNREIKLSIAALAEIMATAVAEGTVASTEVKKGKKKKLVDEHKWCPSEVEKVKHQYQGSSTVFYLSQLQRDRGTKDHGKCTRNGCEAFQIDKETYKPAHDVAEFGCGMLEVDITEARRILMETETYPVWLWTFQEGALTQSLYIQFADKANFAFDLLEEIWKMSEEDIRYRVLSRNFALEYNFNHHGNRGFNHLQRALNFRTVSFASDEPLCIATAMGLDNKELLSLIAAEERMVKLWNMVATKLYERRMDDGTILPRFPGRVMFYNENPLTTPGWRWAPASLLRHPESTLDLDIRSQRLQISAGRVVTLIRVQSKPKPEGVLHVRDVTNNKWFMLADKGHGGQVIFAKSDKSSEDEKKDQDEKRGPKTKEKRAQRRKRKGVQRRRNSCREIEGKLCEVVHTGNCVLVKDVDPDGSPTGVALVARDQATADFAAASMDEERHNASTKLKERMVAIMAETWKANPDFVKAVGLVFGEGMETCMWSVIPLWFSHETVMEAVQDGQVCLHFGYLSLPDQPDRHIYCPECAKAEEDANFTREQTYICSEHQHLISHSPANKNLTYNQPQNDIKNHPNSPPTNLTPSGSGTVRTRQHRAGRRATGLRIDLTNPPPPGTRPEDLIDSQEIRQHLVPGLPDSRQPSRKAANSAAAKALGLCNNCLRSVNDPEYAKCSRCRRANNERVKRYQARRRVSSIVRSVSAGTTVSSSSSSGMESQVVSAMIQKQQPAPNFNARDMMYDVVLTRAEQALSQSRAELEQGPSVFGSSSELVFMSEEQQTIALSALDNLTQIRNATPVSVARRTRFALPYRGRNVEGAGSRGESPAQVQHEEDIDHPVGNSSATTCPWDPLCHHHQPNGSVEGDFSQLLGNDMGASLTDDNNTVIVHEDYDDQATEIDYDLQDSFSSPENGEMVESSGASFNLPDLFAAAAFLLLSHEIYSRPGDLCPAMMSLANESKGAGACDPSVASSDGGTRPKDRLASSGQSDAAAATPAEAESYPGIFTEEEQLFFAWTNVQFEPVSGAGSDETIIDPCLSSLAAEADSSSSTSGSCEKRTVSPEWLTIDAGPSGKSVNNGGREY</sequence>
<feature type="compositionally biased region" description="Polar residues" evidence="1">
    <location>
        <begin position="1184"/>
        <end position="1193"/>
    </location>
</feature>
<accession>A0AAN7AJ38</accession>
<feature type="region of interest" description="Disordered" evidence="1">
    <location>
        <begin position="673"/>
        <end position="713"/>
    </location>
</feature>
<reference evidence="2" key="2">
    <citation type="submission" date="2023-05" db="EMBL/GenBank/DDBJ databases">
        <authorList>
            <consortium name="Lawrence Berkeley National Laboratory"/>
            <person name="Steindorff A."/>
            <person name="Hensen N."/>
            <person name="Bonometti L."/>
            <person name="Westerberg I."/>
            <person name="Brannstrom I.O."/>
            <person name="Guillou S."/>
            <person name="Cros-Aarteil S."/>
            <person name="Calhoun S."/>
            <person name="Haridas S."/>
            <person name="Kuo A."/>
            <person name="Mondo S."/>
            <person name="Pangilinan J."/>
            <person name="Riley R."/>
            <person name="Labutti K."/>
            <person name="Andreopoulos B."/>
            <person name="Lipzen A."/>
            <person name="Chen C."/>
            <person name="Yanf M."/>
            <person name="Daum C."/>
            <person name="Ng V."/>
            <person name="Clum A."/>
            <person name="Ohm R."/>
            <person name="Martin F."/>
            <person name="Silar P."/>
            <person name="Natvig D."/>
            <person name="Lalanne C."/>
            <person name="Gautier V."/>
            <person name="Ament-Velasquez S.L."/>
            <person name="Kruys A."/>
            <person name="Hutchinson M.I."/>
            <person name="Powell A.J."/>
            <person name="Barry K."/>
            <person name="Miller A.N."/>
            <person name="Grigoriev I.V."/>
            <person name="Debuchy R."/>
            <person name="Gladieux P."/>
            <person name="Thoren M.H."/>
            <person name="Johannesson H."/>
        </authorList>
    </citation>
    <scope>NUCLEOTIDE SEQUENCE</scope>
    <source>
        <strain evidence="2">PSN309</strain>
    </source>
</reference>
<dbReference type="PANTHER" id="PTHR39596">
    <property type="match status" value="1"/>
</dbReference>
<evidence type="ECO:0000256" key="1">
    <source>
        <dbReference type="SAM" id="MobiDB-lite"/>
    </source>
</evidence>
<name>A0AAN7AJ38_9PEZI</name>
<feature type="compositionally biased region" description="Low complexity" evidence="1">
    <location>
        <begin position="1155"/>
        <end position="1164"/>
    </location>
</feature>
<feature type="region of interest" description="Disordered" evidence="1">
    <location>
        <begin position="466"/>
        <end position="504"/>
    </location>
</feature>
<dbReference type="Proteomes" id="UP001302126">
    <property type="component" value="Unassembled WGS sequence"/>
</dbReference>
<organism evidence="2 3">
    <name type="scientific">Podospora australis</name>
    <dbReference type="NCBI Taxonomy" id="1536484"/>
    <lineage>
        <taxon>Eukaryota</taxon>
        <taxon>Fungi</taxon>
        <taxon>Dikarya</taxon>
        <taxon>Ascomycota</taxon>
        <taxon>Pezizomycotina</taxon>
        <taxon>Sordariomycetes</taxon>
        <taxon>Sordariomycetidae</taxon>
        <taxon>Sordariales</taxon>
        <taxon>Podosporaceae</taxon>
        <taxon>Podospora</taxon>
    </lineage>
</organism>
<feature type="compositionally biased region" description="Basic residues" evidence="1">
    <location>
        <begin position="488"/>
        <end position="504"/>
    </location>
</feature>